<reference evidence="3 4" key="1">
    <citation type="journal article" date="2018" name="Front. Microbiol.">
        <title>Novel Insights Into Bacterial Dimethylsulfoniopropionate Catabolism in the East China Sea.</title>
        <authorList>
            <person name="Liu J."/>
            <person name="Liu J."/>
            <person name="Zhang S.H."/>
            <person name="Liang J."/>
            <person name="Lin H."/>
            <person name="Song D."/>
            <person name="Yang G.P."/>
            <person name="Todd J.D."/>
            <person name="Zhang X.H."/>
        </authorList>
    </citation>
    <scope>NUCLEOTIDE SEQUENCE [LARGE SCALE GENOMIC DNA]</scope>
    <source>
        <strain evidence="3 4">ZYFD042</strain>
    </source>
</reference>
<dbReference type="GO" id="GO:0016787">
    <property type="term" value="F:hydrolase activity"/>
    <property type="evidence" value="ECO:0007669"/>
    <property type="project" value="InterPro"/>
</dbReference>
<dbReference type="Pfam" id="PF04909">
    <property type="entry name" value="Amidohydro_2"/>
    <property type="match status" value="1"/>
</dbReference>
<dbReference type="InterPro" id="IPR032466">
    <property type="entry name" value="Metal_Hydrolase"/>
</dbReference>
<organism evidence="3 4">
    <name type="scientific">Microbacterium enclense</name>
    <dbReference type="NCBI Taxonomy" id="993073"/>
    <lineage>
        <taxon>Bacteria</taxon>
        <taxon>Bacillati</taxon>
        <taxon>Actinomycetota</taxon>
        <taxon>Actinomycetes</taxon>
        <taxon>Micrococcales</taxon>
        <taxon>Microbacteriaceae</taxon>
        <taxon>Microbacterium</taxon>
    </lineage>
</organism>
<dbReference type="RefSeq" id="WP_128218237.1">
    <property type="nucleotide sequence ID" value="NZ_RBZY01000039.1"/>
</dbReference>
<dbReference type="EMBL" id="RBZY01000039">
    <property type="protein sequence ID" value="RWR17520.1"/>
    <property type="molecule type" value="Genomic_DNA"/>
</dbReference>
<name>A0A3S4LX59_9MICO</name>
<dbReference type="OrthoDB" id="5450317at2"/>
<comment type="similarity">
    <text evidence="1">Belongs to the metallo-dependent hydrolases superfamily.</text>
</comment>
<dbReference type="PANTHER" id="PTHR43569:SF2">
    <property type="entry name" value="AMIDOHYDROLASE-RELATED DOMAIN-CONTAINING PROTEIN"/>
    <property type="match status" value="1"/>
</dbReference>
<evidence type="ECO:0000313" key="4">
    <source>
        <dbReference type="Proteomes" id="UP000285970"/>
    </source>
</evidence>
<accession>A0A3S4LX59</accession>
<evidence type="ECO:0000256" key="1">
    <source>
        <dbReference type="ARBA" id="ARBA00038310"/>
    </source>
</evidence>
<sequence>MTVPVIDAHQHYWKIAAQDQPWRESHHGAIAQDFEPADLAPLLAAAGIDGTVVMQSVDEPEENDRLAAYATDDTVLGIVSWLPVKDPAAASAELDRRELPKHVGVRCLVADDPMHWLASRDIRALFADIARRGLAWDVVPITDAQIRNVTALAEAVPDLRIVVDHLGRPPIDSGGWEPWAGNVARLAGNPNVSVKVSIGINVLSAWAAWDASGVEPFVDHVADLYGADRLLAASNWPVVLLRTDYATAWHDLRGMLFARFDDPAERAAVLGGAAVRVYGLDRFVPAGPVVG</sequence>
<comment type="caution">
    <text evidence="3">The sequence shown here is derived from an EMBL/GenBank/DDBJ whole genome shotgun (WGS) entry which is preliminary data.</text>
</comment>
<dbReference type="InterPro" id="IPR052350">
    <property type="entry name" value="Metallo-dep_Lactonases"/>
</dbReference>
<dbReference type="Gene3D" id="3.20.20.140">
    <property type="entry name" value="Metal-dependent hydrolases"/>
    <property type="match status" value="1"/>
</dbReference>
<dbReference type="PANTHER" id="PTHR43569">
    <property type="entry name" value="AMIDOHYDROLASE"/>
    <property type="match status" value="1"/>
</dbReference>
<evidence type="ECO:0000313" key="3">
    <source>
        <dbReference type="EMBL" id="RWR17520.1"/>
    </source>
</evidence>
<dbReference type="InterPro" id="IPR006680">
    <property type="entry name" value="Amidohydro-rel"/>
</dbReference>
<feature type="domain" description="Amidohydrolase-related" evidence="2">
    <location>
        <begin position="6"/>
        <end position="280"/>
    </location>
</feature>
<dbReference type="Proteomes" id="UP000285970">
    <property type="component" value="Unassembled WGS sequence"/>
</dbReference>
<evidence type="ECO:0000259" key="2">
    <source>
        <dbReference type="Pfam" id="PF04909"/>
    </source>
</evidence>
<dbReference type="SUPFAM" id="SSF51556">
    <property type="entry name" value="Metallo-dependent hydrolases"/>
    <property type="match status" value="1"/>
</dbReference>
<protein>
    <recommendedName>
        <fullName evidence="2">Amidohydrolase-related domain-containing protein</fullName>
    </recommendedName>
</protein>
<gene>
    <name evidence="3" type="ORF">D8Y23_11365</name>
</gene>
<proteinExistence type="inferred from homology"/>
<dbReference type="AlphaFoldDB" id="A0A3S4LX59"/>